<dbReference type="Proteomes" id="UP001444071">
    <property type="component" value="Unassembled WGS sequence"/>
</dbReference>
<evidence type="ECO:0000313" key="2">
    <source>
        <dbReference type="Proteomes" id="UP001444071"/>
    </source>
</evidence>
<gene>
    <name evidence="1" type="ORF">XENORESO_012061</name>
</gene>
<reference evidence="1 2" key="1">
    <citation type="submission" date="2021-06" db="EMBL/GenBank/DDBJ databases">
        <authorList>
            <person name="Palmer J.M."/>
        </authorList>
    </citation>
    <scope>NUCLEOTIDE SEQUENCE [LARGE SCALE GENOMIC DNA]</scope>
    <source>
        <strain evidence="1 2">XR_2019</strain>
        <tissue evidence="1">Muscle</tissue>
    </source>
</reference>
<sequence length="69" mass="7648">CIDEETITVIHFIGSDDVCSLPASAATSWLHLHTERAETHCGGSISDHHGNMCRVTQFLVGITKKERRK</sequence>
<keyword evidence="2" id="KW-1185">Reference proteome</keyword>
<protein>
    <recommendedName>
        <fullName evidence="3">Recombination activating protein 1</fullName>
    </recommendedName>
</protein>
<comment type="caution">
    <text evidence="1">The sequence shown here is derived from an EMBL/GenBank/DDBJ whole genome shotgun (WGS) entry which is preliminary data.</text>
</comment>
<name>A0ABV0W2L8_9TELE</name>
<accession>A0ABV0W2L8</accession>
<evidence type="ECO:0008006" key="3">
    <source>
        <dbReference type="Google" id="ProtNLM"/>
    </source>
</evidence>
<organism evidence="1 2">
    <name type="scientific">Xenotaenia resolanae</name>
    <dbReference type="NCBI Taxonomy" id="208358"/>
    <lineage>
        <taxon>Eukaryota</taxon>
        <taxon>Metazoa</taxon>
        <taxon>Chordata</taxon>
        <taxon>Craniata</taxon>
        <taxon>Vertebrata</taxon>
        <taxon>Euteleostomi</taxon>
        <taxon>Actinopterygii</taxon>
        <taxon>Neopterygii</taxon>
        <taxon>Teleostei</taxon>
        <taxon>Neoteleostei</taxon>
        <taxon>Acanthomorphata</taxon>
        <taxon>Ovalentaria</taxon>
        <taxon>Atherinomorphae</taxon>
        <taxon>Cyprinodontiformes</taxon>
        <taxon>Goodeidae</taxon>
        <taxon>Xenotaenia</taxon>
    </lineage>
</organism>
<proteinExistence type="predicted"/>
<evidence type="ECO:0000313" key="1">
    <source>
        <dbReference type="EMBL" id="MEQ2263734.1"/>
    </source>
</evidence>
<feature type="non-terminal residue" evidence="1">
    <location>
        <position position="1"/>
    </location>
</feature>
<dbReference type="EMBL" id="JAHRIM010023756">
    <property type="protein sequence ID" value="MEQ2263734.1"/>
    <property type="molecule type" value="Genomic_DNA"/>
</dbReference>